<name>A0A4C1UVI0_EUMVA</name>
<keyword evidence="2" id="KW-1185">Reference proteome</keyword>
<dbReference type="AlphaFoldDB" id="A0A4C1UVI0"/>
<sequence length="77" mass="8486">MPVTYGRTDGPTHDETIRSDFAIFARNPKKGIDFAAIGIRNEIVICGDRVCVRAIKGVKERRRAASAGCGRPRNLWG</sequence>
<dbReference type="EMBL" id="BGZK01000231">
    <property type="protein sequence ID" value="GBP30299.1"/>
    <property type="molecule type" value="Genomic_DNA"/>
</dbReference>
<protein>
    <submittedName>
        <fullName evidence="1">Uncharacterized protein</fullName>
    </submittedName>
</protein>
<proteinExistence type="predicted"/>
<organism evidence="1 2">
    <name type="scientific">Eumeta variegata</name>
    <name type="common">Bagworm moth</name>
    <name type="synonym">Eumeta japonica</name>
    <dbReference type="NCBI Taxonomy" id="151549"/>
    <lineage>
        <taxon>Eukaryota</taxon>
        <taxon>Metazoa</taxon>
        <taxon>Ecdysozoa</taxon>
        <taxon>Arthropoda</taxon>
        <taxon>Hexapoda</taxon>
        <taxon>Insecta</taxon>
        <taxon>Pterygota</taxon>
        <taxon>Neoptera</taxon>
        <taxon>Endopterygota</taxon>
        <taxon>Lepidoptera</taxon>
        <taxon>Glossata</taxon>
        <taxon>Ditrysia</taxon>
        <taxon>Tineoidea</taxon>
        <taxon>Psychidae</taxon>
        <taxon>Oiketicinae</taxon>
        <taxon>Eumeta</taxon>
    </lineage>
</organism>
<accession>A0A4C1UVI0</accession>
<evidence type="ECO:0000313" key="1">
    <source>
        <dbReference type="EMBL" id="GBP30299.1"/>
    </source>
</evidence>
<reference evidence="1 2" key="1">
    <citation type="journal article" date="2019" name="Commun. Biol.">
        <title>The bagworm genome reveals a unique fibroin gene that provides high tensile strength.</title>
        <authorList>
            <person name="Kono N."/>
            <person name="Nakamura H."/>
            <person name="Ohtoshi R."/>
            <person name="Tomita M."/>
            <person name="Numata K."/>
            <person name="Arakawa K."/>
        </authorList>
    </citation>
    <scope>NUCLEOTIDE SEQUENCE [LARGE SCALE GENOMIC DNA]</scope>
</reference>
<comment type="caution">
    <text evidence="1">The sequence shown here is derived from an EMBL/GenBank/DDBJ whole genome shotgun (WGS) entry which is preliminary data.</text>
</comment>
<dbReference type="Proteomes" id="UP000299102">
    <property type="component" value="Unassembled WGS sequence"/>
</dbReference>
<gene>
    <name evidence="1" type="ORF">EVAR_27912_1</name>
</gene>
<evidence type="ECO:0000313" key="2">
    <source>
        <dbReference type="Proteomes" id="UP000299102"/>
    </source>
</evidence>